<accession>A0A916LEC3</accession>
<proteinExistence type="predicted"/>
<dbReference type="Proteomes" id="UP000039021">
    <property type="component" value="Unassembled WGS sequence"/>
</dbReference>
<evidence type="ECO:0000256" key="1">
    <source>
        <dbReference type="SAM" id="MobiDB-lite"/>
    </source>
</evidence>
<feature type="region of interest" description="Disordered" evidence="1">
    <location>
        <begin position="1"/>
        <end position="56"/>
    </location>
</feature>
<gene>
    <name evidence="2" type="ORF">ERS007739_03817</name>
</gene>
<dbReference type="AlphaFoldDB" id="A0A916LEC3"/>
<feature type="compositionally biased region" description="Polar residues" evidence="1">
    <location>
        <begin position="26"/>
        <end position="40"/>
    </location>
</feature>
<comment type="caution">
    <text evidence="2">The sequence shown here is derived from an EMBL/GenBank/DDBJ whole genome shotgun (WGS) entry which is preliminary data.</text>
</comment>
<feature type="compositionally biased region" description="Low complexity" evidence="1">
    <location>
        <begin position="1"/>
        <end position="18"/>
    </location>
</feature>
<name>A0A916LEC3_MYCTX</name>
<sequence>MCLGRNTNRSRNSVSSPNEDMASRRALTSASGSRAGSCTNRIPLPPPPADGLISTG</sequence>
<protein>
    <submittedName>
        <fullName evidence="2">Uncharacterized protein</fullName>
    </submittedName>
</protein>
<evidence type="ECO:0000313" key="2">
    <source>
        <dbReference type="EMBL" id="COZ49352.1"/>
    </source>
</evidence>
<organism evidence="2 3">
    <name type="scientific">Mycobacterium tuberculosis</name>
    <dbReference type="NCBI Taxonomy" id="1773"/>
    <lineage>
        <taxon>Bacteria</taxon>
        <taxon>Bacillati</taxon>
        <taxon>Actinomycetota</taxon>
        <taxon>Actinomycetes</taxon>
        <taxon>Mycobacteriales</taxon>
        <taxon>Mycobacteriaceae</taxon>
        <taxon>Mycobacterium</taxon>
        <taxon>Mycobacterium tuberculosis complex</taxon>
    </lineage>
</organism>
<evidence type="ECO:0000313" key="3">
    <source>
        <dbReference type="Proteomes" id="UP000039021"/>
    </source>
</evidence>
<dbReference type="EMBL" id="CSBK01002104">
    <property type="protein sequence ID" value="COZ49352.1"/>
    <property type="molecule type" value="Genomic_DNA"/>
</dbReference>
<reference evidence="3" key="1">
    <citation type="submission" date="2015-03" db="EMBL/GenBank/DDBJ databases">
        <authorList>
            <consortium name="Pathogen Informatics"/>
        </authorList>
    </citation>
    <scope>NUCLEOTIDE SEQUENCE [LARGE SCALE GENOMIC DNA]</scope>
    <source>
        <strain evidence="3">N09902308</strain>
    </source>
</reference>